<dbReference type="Gene3D" id="3.40.50.2300">
    <property type="match status" value="1"/>
</dbReference>
<keyword evidence="1 3" id="KW-0597">Phosphoprotein</keyword>
<dbReference type="CDD" id="cd17535">
    <property type="entry name" value="REC_NarL-like"/>
    <property type="match status" value="1"/>
</dbReference>
<organism evidence="6 7">
    <name type="scientific">Janibacter alkaliphilus</name>
    <dbReference type="NCBI Taxonomy" id="1069963"/>
    <lineage>
        <taxon>Bacteria</taxon>
        <taxon>Bacillati</taxon>
        <taxon>Actinomycetota</taxon>
        <taxon>Actinomycetes</taxon>
        <taxon>Micrococcales</taxon>
        <taxon>Intrasporangiaceae</taxon>
        <taxon>Janibacter</taxon>
    </lineage>
</organism>
<dbReference type="SMART" id="SM00448">
    <property type="entry name" value="REC"/>
    <property type="match status" value="1"/>
</dbReference>
<evidence type="ECO:0000256" key="1">
    <source>
        <dbReference type="ARBA" id="ARBA00022553"/>
    </source>
</evidence>
<dbReference type="Proteomes" id="UP000592181">
    <property type="component" value="Unassembled WGS sequence"/>
</dbReference>
<evidence type="ECO:0000256" key="2">
    <source>
        <dbReference type="ARBA" id="ARBA00023125"/>
    </source>
</evidence>
<keyword evidence="2" id="KW-0238">DNA-binding</keyword>
<dbReference type="PRINTS" id="PR00038">
    <property type="entry name" value="HTHLUXR"/>
</dbReference>
<keyword evidence="7" id="KW-1185">Reference proteome</keyword>
<dbReference type="PROSITE" id="PS50043">
    <property type="entry name" value="HTH_LUXR_2"/>
    <property type="match status" value="1"/>
</dbReference>
<dbReference type="InterPro" id="IPR039420">
    <property type="entry name" value="WalR-like"/>
</dbReference>
<dbReference type="CDD" id="cd06170">
    <property type="entry name" value="LuxR_C_like"/>
    <property type="match status" value="1"/>
</dbReference>
<accession>A0A852X7B8</accession>
<proteinExistence type="predicted"/>
<dbReference type="InterPro" id="IPR011006">
    <property type="entry name" value="CheY-like_superfamily"/>
</dbReference>
<dbReference type="Gene3D" id="1.10.10.10">
    <property type="entry name" value="Winged helix-like DNA-binding domain superfamily/Winged helix DNA-binding domain"/>
    <property type="match status" value="1"/>
</dbReference>
<dbReference type="SUPFAM" id="SSF46894">
    <property type="entry name" value="C-terminal effector domain of the bipartite response regulators"/>
    <property type="match status" value="1"/>
</dbReference>
<feature type="modified residue" description="4-aspartylphosphate" evidence="3">
    <location>
        <position position="55"/>
    </location>
</feature>
<dbReference type="InterPro" id="IPR001789">
    <property type="entry name" value="Sig_transdc_resp-reg_receiver"/>
</dbReference>
<dbReference type="RefSeq" id="WP_179462139.1">
    <property type="nucleotide sequence ID" value="NZ_JACBZX010000001.1"/>
</dbReference>
<feature type="domain" description="HTH luxR-type" evidence="4">
    <location>
        <begin position="134"/>
        <end position="199"/>
    </location>
</feature>
<dbReference type="PANTHER" id="PTHR43214:SF42">
    <property type="entry name" value="TRANSCRIPTIONAL REGULATORY PROTEIN DESR"/>
    <property type="match status" value="1"/>
</dbReference>
<dbReference type="PANTHER" id="PTHR43214">
    <property type="entry name" value="TWO-COMPONENT RESPONSE REGULATOR"/>
    <property type="match status" value="1"/>
</dbReference>
<dbReference type="GO" id="GO:0000160">
    <property type="term" value="P:phosphorelay signal transduction system"/>
    <property type="evidence" value="ECO:0007669"/>
    <property type="project" value="InterPro"/>
</dbReference>
<evidence type="ECO:0000313" key="6">
    <source>
        <dbReference type="EMBL" id="NYG36673.1"/>
    </source>
</evidence>
<dbReference type="InterPro" id="IPR000792">
    <property type="entry name" value="Tscrpt_reg_LuxR_C"/>
</dbReference>
<protein>
    <submittedName>
        <fullName evidence="6">Two-component system response regulator DesR</fullName>
    </submittedName>
</protein>
<evidence type="ECO:0000256" key="3">
    <source>
        <dbReference type="PROSITE-ProRule" id="PRU00169"/>
    </source>
</evidence>
<dbReference type="GO" id="GO:0003677">
    <property type="term" value="F:DNA binding"/>
    <property type="evidence" value="ECO:0007669"/>
    <property type="project" value="UniProtKB-KW"/>
</dbReference>
<evidence type="ECO:0000313" key="7">
    <source>
        <dbReference type="Proteomes" id="UP000592181"/>
    </source>
</evidence>
<gene>
    <name evidence="6" type="ORF">BJY28_001142</name>
</gene>
<dbReference type="Pfam" id="PF00072">
    <property type="entry name" value="Response_reg"/>
    <property type="match status" value="1"/>
</dbReference>
<evidence type="ECO:0000259" key="4">
    <source>
        <dbReference type="PROSITE" id="PS50043"/>
    </source>
</evidence>
<dbReference type="SUPFAM" id="SSF52172">
    <property type="entry name" value="CheY-like"/>
    <property type="match status" value="1"/>
</dbReference>
<dbReference type="AlphaFoldDB" id="A0A852X7B8"/>
<feature type="domain" description="Response regulatory" evidence="5">
    <location>
        <begin position="4"/>
        <end position="120"/>
    </location>
</feature>
<evidence type="ECO:0000259" key="5">
    <source>
        <dbReference type="PROSITE" id="PS50110"/>
    </source>
</evidence>
<dbReference type="InterPro" id="IPR058245">
    <property type="entry name" value="NreC/VraR/RcsB-like_REC"/>
</dbReference>
<dbReference type="InterPro" id="IPR036388">
    <property type="entry name" value="WH-like_DNA-bd_sf"/>
</dbReference>
<reference evidence="6 7" key="1">
    <citation type="submission" date="2020-07" db="EMBL/GenBank/DDBJ databases">
        <title>Sequencing the genomes of 1000 actinobacteria strains.</title>
        <authorList>
            <person name="Klenk H.-P."/>
        </authorList>
    </citation>
    <scope>NUCLEOTIDE SEQUENCE [LARGE SCALE GENOMIC DNA]</scope>
    <source>
        <strain evidence="6 7">DSM 24723</strain>
    </source>
</reference>
<dbReference type="EMBL" id="JACBZX010000001">
    <property type="protein sequence ID" value="NYG36673.1"/>
    <property type="molecule type" value="Genomic_DNA"/>
</dbReference>
<dbReference type="GO" id="GO:0006355">
    <property type="term" value="P:regulation of DNA-templated transcription"/>
    <property type="evidence" value="ECO:0007669"/>
    <property type="project" value="InterPro"/>
</dbReference>
<name>A0A852X7B8_9MICO</name>
<dbReference type="Pfam" id="PF00196">
    <property type="entry name" value="GerE"/>
    <property type="match status" value="1"/>
</dbReference>
<comment type="caution">
    <text evidence="6">The sequence shown here is derived from an EMBL/GenBank/DDBJ whole genome shotgun (WGS) entry which is preliminary data.</text>
</comment>
<dbReference type="SMART" id="SM00421">
    <property type="entry name" value="HTH_LUXR"/>
    <property type="match status" value="1"/>
</dbReference>
<dbReference type="PROSITE" id="PS50110">
    <property type="entry name" value="RESPONSE_REGULATORY"/>
    <property type="match status" value="1"/>
</dbReference>
<dbReference type="InterPro" id="IPR016032">
    <property type="entry name" value="Sig_transdc_resp-reg_C-effctor"/>
</dbReference>
<sequence length="201" mass="21683">MSLRIVLVDDENVLRGALRRVLEWEDDIEVVADVGDPTEVVALVEGHRPDILLSDITMPGMDGIELSRQVLAARPETGVVLLTRHARPGLLREALAAGVRGFLSKDADAGHIAEVLRTVAGGSPYIDSSVAARAVNDANPLTDRELEVLQAARDGSPVREIGQRLHLAPSTVRNYLSEAIGKLAAANRHEAARIAEERGWI</sequence>